<comment type="caution">
    <text evidence="1">The sequence shown here is derived from an EMBL/GenBank/DDBJ whole genome shotgun (WGS) entry which is preliminary data.</text>
</comment>
<accession>A0ACB8RRU1</accession>
<dbReference type="EMBL" id="MU275918">
    <property type="protein sequence ID" value="KAI0046745.1"/>
    <property type="molecule type" value="Genomic_DNA"/>
</dbReference>
<keyword evidence="2" id="KW-1185">Reference proteome</keyword>
<organism evidence="1 2">
    <name type="scientific">Auriscalpium vulgare</name>
    <dbReference type="NCBI Taxonomy" id="40419"/>
    <lineage>
        <taxon>Eukaryota</taxon>
        <taxon>Fungi</taxon>
        <taxon>Dikarya</taxon>
        <taxon>Basidiomycota</taxon>
        <taxon>Agaricomycotina</taxon>
        <taxon>Agaricomycetes</taxon>
        <taxon>Russulales</taxon>
        <taxon>Auriscalpiaceae</taxon>
        <taxon>Auriscalpium</taxon>
    </lineage>
</organism>
<dbReference type="Proteomes" id="UP000814033">
    <property type="component" value="Unassembled WGS sequence"/>
</dbReference>
<protein>
    <submittedName>
        <fullName evidence="1">Uncharacterized protein</fullName>
    </submittedName>
</protein>
<reference evidence="1" key="2">
    <citation type="journal article" date="2022" name="New Phytol.">
        <title>Evolutionary transition to the ectomycorrhizal habit in the genomes of a hyperdiverse lineage of mushroom-forming fungi.</title>
        <authorList>
            <person name="Looney B."/>
            <person name="Miyauchi S."/>
            <person name="Morin E."/>
            <person name="Drula E."/>
            <person name="Courty P.E."/>
            <person name="Kohler A."/>
            <person name="Kuo A."/>
            <person name="LaButti K."/>
            <person name="Pangilinan J."/>
            <person name="Lipzen A."/>
            <person name="Riley R."/>
            <person name="Andreopoulos W."/>
            <person name="He G."/>
            <person name="Johnson J."/>
            <person name="Nolan M."/>
            <person name="Tritt A."/>
            <person name="Barry K.W."/>
            <person name="Grigoriev I.V."/>
            <person name="Nagy L.G."/>
            <person name="Hibbett D."/>
            <person name="Henrissat B."/>
            <person name="Matheny P.B."/>
            <person name="Labbe J."/>
            <person name="Martin F.M."/>
        </authorList>
    </citation>
    <scope>NUCLEOTIDE SEQUENCE</scope>
    <source>
        <strain evidence="1">FP105234-sp</strain>
    </source>
</reference>
<proteinExistence type="predicted"/>
<reference evidence="1" key="1">
    <citation type="submission" date="2021-02" db="EMBL/GenBank/DDBJ databases">
        <authorList>
            <consortium name="DOE Joint Genome Institute"/>
            <person name="Ahrendt S."/>
            <person name="Looney B.P."/>
            <person name="Miyauchi S."/>
            <person name="Morin E."/>
            <person name="Drula E."/>
            <person name="Courty P.E."/>
            <person name="Chicoki N."/>
            <person name="Fauchery L."/>
            <person name="Kohler A."/>
            <person name="Kuo A."/>
            <person name="Labutti K."/>
            <person name="Pangilinan J."/>
            <person name="Lipzen A."/>
            <person name="Riley R."/>
            <person name="Andreopoulos W."/>
            <person name="He G."/>
            <person name="Johnson J."/>
            <person name="Barry K.W."/>
            <person name="Grigoriev I.V."/>
            <person name="Nagy L."/>
            <person name="Hibbett D."/>
            <person name="Henrissat B."/>
            <person name="Matheny P.B."/>
            <person name="Labbe J."/>
            <person name="Martin F."/>
        </authorList>
    </citation>
    <scope>NUCLEOTIDE SEQUENCE</scope>
    <source>
        <strain evidence="1">FP105234-sp</strain>
    </source>
</reference>
<sequence>MQDPGSPVDLRCQSFDGLEGHDTIWLNFARYRIGKIEAVYIPSSDIRHATFESADAAERDLSAAQAAHRARLQAEEDAIKAAKEAIRKAYAVDDEAVSAVRLALRQKRNSLLPVARVPPEILRTIFTVCSDIDHPRIKKWDFHFGWLAVTHVCRRWRNIALEQSGLWTGISGSLNHLWTYAFADRAQTMPLAIHFDGPYYTPSWQLQFVANNMSRMAYLDVEVNFTENIPIALTASAPLLHTPSASNNISVGNWLISGLSGY</sequence>
<gene>
    <name evidence="1" type="ORF">FA95DRAFT_1606637</name>
</gene>
<evidence type="ECO:0000313" key="2">
    <source>
        <dbReference type="Proteomes" id="UP000814033"/>
    </source>
</evidence>
<name>A0ACB8RRU1_9AGAM</name>
<evidence type="ECO:0000313" key="1">
    <source>
        <dbReference type="EMBL" id="KAI0046745.1"/>
    </source>
</evidence>